<keyword evidence="3" id="KW-1185">Reference proteome</keyword>
<evidence type="ECO:0000313" key="2">
    <source>
        <dbReference type="EMBL" id="RKN23538.1"/>
    </source>
</evidence>
<evidence type="ECO:0000313" key="3">
    <source>
        <dbReference type="Proteomes" id="UP000271548"/>
    </source>
</evidence>
<reference evidence="2 3" key="1">
    <citation type="submission" date="2018-09" db="EMBL/GenBank/DDBJ databases">
        <title>Micromonospora sp. nov. MS1-9, isolated from a root of Musa sp.</title>
        <authorList>
            <person name="Kuncharoen N."/>
            <person name="Kudo T."/>
            <person name="Ohkuma M."/>
            <person name="Yuki M."/>
            <person name="Tanasupawat S."/>
        </authorList>
    </citation>
    <scope>NUCLEOTIDE SEQUENCE [LARGE SCALE GENOMIC DNA]</scope>
    <source>
        <strain evidence="2 3">NGC1-4</strain>
    </source>
</reference>
<name>A0ABX9RHZ5_9ACTN</name>
<accession>A0ABX9RHZ5</accession>
<protein>
    <submittedName>
        <fullName evidence="2">Nuclear transport factor 2 family protein</fullName>
    </submittedName>
</protein>
<dbReference type="SUPFAM" id="SSF54427">
    <property type="entry name" value="NTF2-like"/>
    <property type="match status" value="1"/>
</dbReference>
<feature type="domain" description="SnoaL-like" evidence="1">
    <location>
        <begin position="2"/>
        <end position="152"/>
    </location>
</feature>
<organism evidence="2 3">
    <name type="scientific">Micromonospora musae</name>
    <dbReference type="NCBI Taxonomy" id="1894970"/>
    <lineage>
        <taxon>Bacteria</taxon>
        <taxon>Bacillati</taxon>
        <taxon>Actinomycetota</taxon>
        <taxon>Actinomycetes</taxon>
        <taxon>Micromonosporales</taxon>
        <taxon>Micromonosporaceae</taxon>
        <taxon>Micromonospora</taxon>
    </lineage>
</organism>
<gene>
    <name evidence="2" type="ORF">D7147_00230</name>
</gene>
<comment type="caution">
    <text evidence="2">The sequence shown here is derived from an EMBL/GenBank/DDBJ whole genome shotgun (WGS) entry which is preliminary data.</text>
</comment>
<dbReference type="Gene3D" id="3.10.450.50">
    <property type="match status" value="1"/>
</dbReference>
<sequence>MSDERKVAEVFARYVRATDRRDGAAQAALFAEDSTTEIYNKVYPDGREFNWEPNGEPLKGPAAVKYAVENFMAPHPPRGTSHHVTADHIIDVNGDTAHFSAQFVVFETRADERPAGGWPEGARGVQGTVQVTESGYYETDLRKIDGEWKITHHRVRNDLPFAIPGA</sequence>
<dbReference type="InterPro" id="IPR032710">
    <property type="entry name" value="NTF2-like_dom_sf"/>
</dbReference>
<dbReference type="EMBL" id="RAZS01000001">
    <property type="protein sequence ID" value="RKN23538.1"/>
    <property type="molecule type" value="Genomic_DNA"/>
</dbReference>
<evidence type="ECO:0000259" key="1">
    <source>
        <dbReference type="Pfam" id="PF13577"/>
    </source>
</evidence>
<proteinExistence type="predicted"/>
<dbReference type="Proteomes" id="UP000271548">
    <property type="component" value="Unassembled WGS sequence"/>
</dbReference>
<dbReference type="InterPro" id="IPR037401">
    <property type="entry name" value="SnoaL-like"/>
</dbReference>
<dbReference type="Pfam" id="PF13577">
    <property type="entry name" value="SnoaL_4"/>
    <property type="match status" value="1"/>
</dbReference>
<dbReference type="RefSeq" id="WP_120673222.1">
    <property type="nucleotide sequence ID" value="NZ_RAZS01000001.1"/>
</dbReference>